<dbReference type="Proteomes" id="UP000887013">
    <property type="component" value="Unassembled WGS sequence"/>
</dbReference>
<evidence type="ECO:0000313" key="2">
    <source>
        <dbReference type="EMBL" id="GFU58062.1"/>
    </source>
</evidence>
<gene>
    <name evidence="2" type="ORF">NPIL_295531</name>
</gene>
<protein>
    <submittedName>
        <fullName evidence="2">Uncharacterized protein</fullName>
    </submittedName>
</protein>
<organism evidence="2 3">
    <name type="scientific">Nephila pilipes</name>
    <name type="common">Giant wood spider</name>
    <name type="synonym">Nephila maculata</name>
    <dbReference type="NCBI Taxonomy" id="299642"/>
    <lineage>
        <taxon>Eukaryota</taxon>
        <taxon>Metazoa</taxon>
        <taxon>Ecdysozoa</taxon>
        <taxon>Arthropoda</taxon>
        <taxon>Chelicerata</taxon>
        <taxon>Arachnida</taxon>
        <taxon>Araneae</taxon>
        <taxon>Araneomorphae</taxon>
        <taxon>Entelegynae</taxon>
        <taxon>Araneoidea</taxon>
        <taxon>Nephilidae</taxon>
        <taxon>Nephila</taxon>
    </lineage>
</organism>
<accession>A0A8X6UMT4</accession>
<keyword evidence="3" id="KW-1185">Reference proteome</keyword>
<name>A0A8X6UMT4_NEPPI</name>
<feature type="region of interest" description="Disordered" evidence="1">
    <location>
        <begin position="73"/>
        <end position="99"/>
    </location>
</feature>
<dbReference type="EMBL" id="BMAW01040021">
    <property type="protein sequence ID" value="GFU58062.1"/>
    <property type="molecule type" value="Genomic_DNA"/>
</dbReference>
<evidence type="ECO:0000256" key="1">
    <source>
        <dbReference type="SAM" id="MobiDB-lite"/>
    </source>
</evidence>
<feature type="compositionally biased region" description="Basic residues" evidence="1">
    <location>
        <begin position="73"/>
        <end position="82"/>
    </location>
</feature>
<sequence length="215" mass="23431">NAAAEGTTAKDSLNAAAEGTTAKDSLNAAAEDCSRGAIPKKRLFGKAASDTYTCKSNEPSSNEYTWRVIYKQRRKRRRRRRNKNDYFSFRSSTTNAREPLLPPKFQKAFASHIARGHPHRGGDGIKHSTYGGARGVKRGSLKSVTANGSNLEMSLNPGARYHRTGVSPLHRISASTHQTCGNLAQPPTYDTNYDAAVSGMMNLTIRNSSSRTGII</sequence>
<feature type="non-terminal residue" evidence="2">
    <location>
        <position position="1"/>
    </location>
</feature>
<evidence type="ECO:0000313" key="3">
    <source>
        <dbReference type="Proteomes" id="UP000887013"/>
    </source>
</evidence>
<dbReference type="AlphaFoldDB" id="A0A8X6UMT4"/>
<proteinExistence type="predicted"/>
<feature type="region of interest" description="Disordered" evidence="1">
    <location>
        <begin position="1"/>
        <end position="32"/>
    </location>
</feature>
<reference evidence="2" key="1">
    <citation type="submission" date="2020-08" db="EMBL/GenBank/DDBJ databases">
        <title>Multicomponent nature underlies the extraordinary mechanical properties of spider dragline silk.</title>
        <authorList>
            <person name="Kono N."/>
            <person name="Nakamura H."/>
            <person name="Mori M."/>
            <person name="Yoshida Y."/>
            <person name="Ohtoshi R."/>
            <person name="Malay A.D."/>
            <person name="Moran D.A.P."/>
            <person name="Tomita M."/>
            <person name="Numata K."/>
            <person name="Arakawa K."/>
        </authorList>
    </citation>
    <scope>NUCLEOTIDE SEQUENCE</scope>
</reference>
<comment type="caution">
    <text evidence="2">The sequence shown here is derived from an EMBL/GenBank/DDBJ whole genome shotgun (WGS) entry which is preliminary data.</text>
</comment>